<keyword evidence="2" id="KW-1185">Reference proteome</keyword>
<name>A0A7J7LYQ6_9MAGN</name>
<evidence type="ECO:0000313" key="2">
    <source>
        <dbReference type="Proteomes" id="UP000541444"/>
    </source>
</evidence>
<protein>
    <submittedName>
        <fullName evidence="1">Uncharacterized protein</fullName>
    </submittedName>
</protein>
<sequence>MNVILHKGLILHNNFPNTRAETLDVAVSLAKIADVDRTLGDENVAVDEFQEAIKCLESLTLNANNTGLEQRRQSVLEFLRNQLKENQSSCA</sequence>
<organism evidence="1 2">
    <name type="scientific">Kingdonia uniflora</name>
    <dbReference type="NCBI Taxonomy" id="39325"/>
    <lineage>
        <taxon>Eukaryota</taxon>
        <taxon>Viridiplantae</taxon>
        <taxon>Streptophyta</taxon>
        <taxon>Embryophyta</taxon>
        <taxon>Tracheophyta</taxon>
        <taxon>Spermatophyta</taxon>
        <taxon>Magnoliopsida</taxon>
        <taxon>Ranunculales</taxon>
        <taxon>Circaeasteraceae</taxon>
        <taxon>Kingdonia</taxon>
    </lineage>
</organism>
<dbReference type="OrthoDB" id="1730078at2759"/>
<dbReference type="Proteomes" id="UP000541444">
    <property type="component" value="Unassembled WGS sequence"/>
</dbReference>
<accession>A0A7J7LYQ6</accession>
<reference evidence="1 2" key="1">
    <citation type="journal article" date="2020" name="IScience">
        <title>Genome Sequencing of the Endangered Kingdonia uniflora (Circaeasteraceae, Ranunculales) Reveals Potential Mechanisms of Evolutionary Specialization.</title>
        <authorList>
            <person name="Sun Y."/>
            <person name="Deng T."/>
            <person name="Zhang A."/>
            <person name="Moore M.J."/>
            <person name="Landis J.B."/>
            <person name="Lin N."/>
            <person name="Zhang H."/>
            <person name="Zhang X."/>
            <person name="Huang J."/>
            <person name="Zhang X."/>
            <person name="Sun H."/>
            <person name="Wang H."/>
        </authorList>
    </citation>
    <scope>NUCLEOTIDE SEQUENCE [LARGE SCALE GENOMIC DNA]</scope>
    <source>
        <strain evidence="1">TB1705</strain>
        <tissue evidence="1">Leaf</tissue>
    </source>
</reference>
<comment type="caution">
    <text evidence="1">The sequence shown here is derived from an EMBL/GenBank/DDBJ whole genome shotgun (WGS) entry which is preliminary data.</text>
</comment>
<proteinExistence type="predicted"/>
<evidence type="ECO:0000313" key="1">
    <source>
        <dbReference type="EMBL" id="KAF6147753.1"/>
    </source>
</evidence>
<dbReference type="EMBL" id="JACGCM010001879">
    <property type="protein sequence ID" value="KAF6147753.1"/>
    <property type="molecule type" value="Genomic_DNA"/>
</dbReference>
<dbReference type="AlphaFoldDB" id="A0A7J7LYQ6"/>
<gene>
    <name evidence="1" type="ORF">GIB67_006726</name>
</gene>